<protein>
    <recommendedName>
        <fullName evidence="3">Ankyrin repeat-containing protein BDA1-like</fullName>
    </recommendedName>
</protein>
<sequence length="107" mass="12332">MLYDSIDKDSHLLDKIDKDPLVDTPLHIAAQHGQIPFAREIMMLNPSFTRKLNRKGHNTMHLALYSKKTDMVLEFQNCEPGLVRIKGRVGETPLHYLVKKGEDLEHQ</sequence>
<dbReference type="AlphaFoldDB" id="A0A978VG24"/>
<name>A0A978VG24_ZIZJJ</name>
<dbReference type="SUPFAM" id="SSF48403">
    <property type="entry name" value="Ankyrin repeat"/>
    <property type="match status" value="1"/>
</dbReference>
<dbReference type="Proteomes" id="UP000813462">
    <property type="component" value="Unassembled WGS sequence"/>
</dbReference>
<reference evidence="1" key="1">
    <citation type="journal article" date="2021" name="Front. Plant Sci.">
        <title>Chromosome-Scale Genome Assembly for Chinese Sour Jujube and Insights Into Its Genome Evolution and Domestication Signature.</title>
        <authorList>
            <person name="Shen L.-Y."/>
            <person name="Luo H."/>
            <person name="Wang X.-L."/>
            <person name="Wang X.-M."/>
            <person name="Qiu X.-J."/>
            <person name="Liu H."/>
            <person name="Zhou S.-S."/>
            <person name="Jia K.-H."/>
            <person name="Nie S."/>
            <person name="Bao Y.-T."/>
            <person name="Zhang R.-G."/>
            <person name="Yun Q.-Z."/>
            <person name="Chai Y.-H."/>
            <person name="Lu J.-Y."/>
            <person name="Li Y."/>
            <person name="Zhao S.-W."/>
            <person name="Mao J.-F."/>
            <person name="Jia S.-G."/>
            <person name="Mao Y.-M."/>
        </authorList>
    </citation>
    <scope>NUCLEOTIDE SEQUENCE</scope>
    <source>
        <strain evidence="1">AT0</strain>
        <tissue evidence="1">Leaf</tissue>
    </source>
</reference>
<dbReference type="PANTHER" id="PTHR24128:SF24">
    <property type="entry name" value="ANKYRIN REPEAT PROTEIN"/>
    <property type="match status" value="1"/>
</dbReference>
<comment type="caution">
    <text evidence="1">The sequence shown here is derived from an EMBL/GenBank/DDBJ whole genome shotgun (WGS) entry which is preliminary data.</text>
</comment>
<evidence type="ECO:0008006" key="3">
    <source>
        <dbReference type="Google" id="ProtNLM"/>
    </source>
</evidence>
<gene>
    <name evidence="1" type="ORF">FEM48_Zijuj05G0171200</name>
</gene>
<dbReference type="EMBL" id="JAEACU010000005">
    <property type="protein sequence ID" value="KAH7529313.1"/>
    <property type="molecule type" value="Genomic_DNA"/>
</dbReference>
<dbReference type="InterPro" id="IPR036770">
    <property type="entry name" value="Ankyrin_rpt-contain_sf"/>
</dbReference>
<evidence type="ECO:0000313" key="2">
    <source>
        <dbReference type="Proteomes" id="UP000813462"/>
    </source>
</evidence>
<proteinExistence type="predicted"/>
<organism evidence="1 2">
    <name type="scientific">Ziziphus jujuba var. spinosa</name>
    <dbReference type="NCBI Taxonomy" id="714518"/>
    <lineage>
        <taxon>Eukaryota</taxon>
        <taxon>Viridiplantae</taxon>
        <taxon>Streptophyta</taxon>
        <taxon>Embryophyta</taxon>
        <taxon>Tracheophyta</taxon>
        <taxon>Spermatophyta</taxon>
        <taxon>Magnoliopsida</taxon>
        <taxon>eudicotyledons</taxon>
        <taxon>Gunneridae</taxon>
        <taxon>Pentapetalae</taxon>
        <taxon>rosids</taxon>
        <taxon>fabids</taxon>
        <taxon>Rosales</taxon>
        <taxon>Rhamnaceae</taxon>
        <taxon>Paliureae</taxon>
        <taxon>Ziziphus</taxon>
    </lineage>
</organism>
<accession>A0A978VG24</accession>
<evidence type="ECO:0000313" key="1">
    <source>
        <dbReference type="EMBL" id="KAH7529313.1"/>
    </source>
</evidence>
<dbReference type="PANTHER" id="PTHR24128">
    <property type="entry name" value="HOMEOBOX PROTEIN WARIAI"/>
    <property type="match status" value="1"/>
</dbReference>
<dbReference type="Gene3D" id="1.25.40.20">
    <property type="entry name" value="Ankyrin repeat-containing domain"/>
    <property type="match status" value="1"/>
</dbReference>